<evidence type="ECO:0000259" key="1">
    <source>
        <dbReference type="Pfam" id="PF12728"/>
    </source>
</evidence>
<sequence length="151" mass="17058">MTTLTNLNLPDRQESELAQRGQRELAAYLSTRLETQRIAIVGEDDKPHTIELPTSALTLLMDILGELASGNAVQIVPVHAELTTQEAANILNVSRPHMVKLLEARKLPFHKTGRHRRVLFADLMEYKKRREQESLDAMQSLADQAQDLGMY</sequence>
<dbReference type="EMBL" id="CABGGS010000012">
    <property type="protein sequence ID" value="VUS45949.1"/>
    <property type="molecule type" value="Genomic_DNA"/>
</dbReference>
<dbReference type="AlphaFoldDB" id="A0A564IMY5"/>
<evidence type="ECO:0000313" key="2">
    <source>
        <dbReference type="EMBL" id="VUS45949.1"/>
    </source>
</evidence>
<evidence type="ECO:0000313" key="5">
    <source>
        <dbReference type="Proteomes" id="UP000318370"/>
    </source>
</evidence>
<evidence type="ECO:0000313" key="3">
    <source>
        <dbReference type="EMBL" id="VUT08320.1"/>
    </source>
</evidence>
<dbReference type="InterPro" id="IPR041657">
    <property type="entry name" value="HTH_17"/>
</dbReference>
<protein>
    <recommendedName>
        <fullName evidence="1">Helix-turn-helix domain-containing protein</fullName>
    </recommendedName>
</protein>
<proteinExistence type="predicted"/>
<accession>A0A564IMY5</accession>
<dbReference type="NCBIfam" id="TIGR01764">
    <property type="entry name" value="excise"/>
    <property type="match status" value="1"/>
</dbReference>
<dbReference type="Proteomes" id="UP000318370">
    <property type="component" value="Unassembled WGS sequence"/>
</dbReference>
<evidence type="ECO:0000313" key="4">
    <source>
        <dbReference type="Proteomes" id="UP000317652"/>
    </source>
</evidence>
<dbReference type="RefSeq" id="WP_142464184.1">
    <property type="nucleotide sequence ID" value="NZ_CABGGS010000012.1"/>
</dbReference>
<dbReference type="InterPro" id="IPR010093">
    <property type="entry name" value="SinI_DNA-bd"/>
</dbReference>
<feature type="domain" description="Helix-turn-helix" evidence="1">
    <location>
        <begin position="82"/>
        <end position="130"/>
    </location>
</feature>
<dbReference type="Proteomes" id="UP000317652">
    <property type="component" value="Unassembled WGS sequence"/>
</dbReference>
<name>A0A564IMY5_9ENTR</name>
<organism evidence="3 5">
    <name type="scientific">Klebsiella spallanzanii</name>
    <dbReference type="NCBI Taxonomy" id="2587528"/>
    <lineage>
        <taxon>Bacteria</taxon>
        <taxon>Pseudomonadati</taxon>
        <taxon>Pseudomonadota</taxon>
        <taxon>Gammaproteobacteria</taxon>
        <taxon>Enterobacterales</taxon>
        <taxon>Enterobacteriaceae</taxon>
        <taxon>Klebsiella/Raoultella group</taxon>
        <taxon>Klebsiella</taxon>
    </lineage>
</organism>
<reference evidence="4 5" key="1">
    <citation type="submission" date="2019-07" db="EMBL/GenBank/DDBJ databases">
        <authorList>
            <person name="Brisse S."/>
            <person name="Rodrigues C."/>
            <person name="Thorpe H."/>
        </authorList>
    </citation>
    <scope>NUCLEOTIDE SEQUENCE [LARGE SCALE GENOMIC DNA]</scope>
    <source>
        <strain evidence="3">SB6408</strain>
        <strain evidence="2">SB6411</strain>
    </source>
</reference>
<keyword evidence="4" id="KW-1185">Reference proteome</keyword>
<dbReference type="Pfam" id="PF12728">
    <property type="entry name" value="HTH_17"/>
    <property type="match status" value="1"/>
</dbReference>
<dbReference type="GO" id="GO:0003677">
    <property type="term" value="F:DNA binding"/>
    <property type="evidence" value="ECO:0007669"/>
    <property type="project" value="InterPro"/>
</dbReference>
<gene>
    <name evidence="3" type="ORF">SB6408_02633</name>
    <name evidence="2" type="ORF">SB6411_00946</name>
</gene>
<dbReference type="EMBL" id="CABGHF010000065">
    <property type="protein sequence ID" value="VUT08320.1"/>
    <property type="molecule type" value="Genomic_DNA"/>
</dbReference>